<accession>A0A1R3KK35</accession>
<evidence type="ECO:0000313" key="2">
    <source>
        <dbReference type="Proteomes" id="UP000187203"/>
    </source>
</evidence>
<reference evidence="2" key="1">
    <citation type="submission" date="2013-09" db="EMBL/GenBank/DDBJ databases">
        <title>Corchorus olitorius genome sequencing.</title>
        <authorList>
            <person name="Alam M."/>
            <person name="Haque M.S."/>
            <person name="Islam M.S."/>
            <person name="Emdad E.M."/>
            <person name="Islam M.M."/>
            <person name="Ahmed B."/>
            <person name="Halim A."/>
            <person name="Hossen Q.M.M."/>
            <person name="Hossain M.Z."/>
            <person name="Ahmed R."/>
            <person name="Khan M.M."/>
            <person name="Islam R."/>
            <person name="Rashid M.M."/>
            <person name="Khan S.A."/>
            <person name="Rahman M.S."/>
            <person name="Alam M."/>
            <person name="Yahiya A.S."/>
            <person name="Khan M.S."/>
            <person name="Azam M.S."/>
            <person name="Haque T."/>
            <person name="Lashkar M.Z.H."/>
            <person name="Akhand A.I."/>
            <person name="Morshed G."/>
            <person name="Roy S."/>
            <person name="Uddin K.S."/>
            <person name="Rabeya T."/>
            <person name="Hossain A.S."/>
            <person name="Chowdhury A."/>
            <person name="Snigdha A.R."/>
            <person name="Mortoza M.S."/>
            <person name="Matin S.A."/>
            <person name="Hoque S.M.E."/>
            <person name="Islam M.K."/>
            <person name="Roy D.K."/>
            <person name="Haider R."/>
            <person name="Moosa M.M."/>
            <person name="Elias S.M."/>
            <person name="Hasan A.M."/>
            <person name="Jahan S."/>
            <person name="Shafiuddin M."/>
            <person name="Mahmood N."/>
            <person name="Shommy N.S."/>
        </authorList>
    </citation>
    <scope>NUCLEOTIDE SEQUENCE [LARGE SCALE GENOMIC DNA]</scope>
    <source>
        <strain evidence="2">cv. O-4</strain>
    </source>
</reference>
<evidence type="ECO:0000313" key="1">
    <source>
        <dbReference type="EMBL" id="OMP07414.1"/>
    </source>
</evidence>
<dbReference type="EMBL" id="AWUE01013249">
    <property type="protein sequence ID" value="OMP07414.1"/>
    <property type="molecule type" value="Genomic_DNA"/>
</dbReference>
<proteinExistence type="predicted"/>
<comment type="caution">
    <text evidence="1">The sequence shown here is derived from an EMBL/GenBank/DDBJ whole genome shotgun (WGS) entry which is preliminary data.</text>
</comment>
<dbReference type="Proteomes" id="UP000187203">
    <property type="component" value="Unassembled WGS sequence"/>
</dbReference>
<sequence>MEQTLIAFRQLHLLQNRASVCLGPSGITLQWSRRCQSDSHRILNSTFPDPLYSTS</sequence>
<keyword evidence="2" id="KW-1185">Reference proteome</keyword>
<dbReference type="AlphaFoldDB" id="A0A1R3KK35"/>
<name>A0A1R3KK35_9ROSI</name>
<gene>
    <name evidence="1" type="ORF">COLO4_07364</name>
</gene>
<protein>
    <submittedName>
        <fullName evidence="1">Uncharacterized protein</fullName>
    </submittedName>
</protein>
<organism evidence="1 2">
    <name type="scientific">Corchorus olitorius</name>
    <dbReference type="NCBI Taxonomy" id="93759"/>
    <lineage>
        <taxon>Eukaryota</taxon>
        <taxon>Viridiplantae</taxon>
        <taxon>Streptophyta</taxon>
        <taxon>Embryophyta</taxon>
        <taxon>Tracheophyta</taxon>
        <taxon>Spermatophyta</taxon>
        <taxon>Magnoliopsida</taxon>
        <taxon>eudicotyledons</taxon>
        <taxon>Gunneridae</taxon>
        <taxon>Pentapetalae</taxon>
        <taxon>rosids</taxon>
        <taxon>malvids</taxon>
        <taxon>Malvales</taxon>
        <taxon>Malvaceae</taxon>
        <taxon>Grewioideae</taxon>
        <taxon>Apeibeae</taxon>
        <taxon>Corchorus</taxon>
    </lineage>
</organism>